<dbReference type="SUPFAM" id="SSF81653">
    <property type="entry name" value="Calcium ATPase, transduction domain A"/>
    <property type="match status" value="1"/>
</dbReference>
<dbReference type="SFLD" id="SFLDF00027">
    <property type="entry name" value="p-type_atpase"/>
    <property type="match status" value="1"/>
</dbReference>
<evidence type="ECO:0000256" key="5">
    <source>
        <dbReference type="ARBA" id="ARBA00022553"/>
    </source>
</evidence>
<evidence type="ECO:0000256" key="2">
    <source>
        <dbReference type="ARBA" id="ARBA00022448"/>
    </source>
</evidence>
<evidence type="ECO:0000256" key="12">
    <source>
        <dbReference type="ARBA" id="ARBA00022967"/>
    </source>
</evidence>
<dbReference type="InterPro" id="IPR001757">
    <property type="entry name" value="P_typ_ATPase"/>
</dbReference>
<comment type="subcellular location">
    <subcellularLocation>
        <location evidence="16">Cell membrane</location>
        <topology evidence="16">Multi-pass membrane protein</topology>
    </subcellularLocation>
    <subcellularLocation>
        <location evidence="1">Membrane</location>
    </subcellularLocation>
</comment>
<dbReference type="OrthoDB" id="9814270at2"/>
<dbReference type="SUPFAM" id="SSF81665">
    <property type="entry name" value="Calcium ATPase, transmembrane domain M"/>
    <property type="match status" value="1"/>
</dbReference>
<keyword evidence="3 16" id="KW-1003">Cell membrane</keyword>
<dbReference type="GO" id="GO:0005524">
    <property type="term" value="F:ATP binding"/>
    <property type="evidence" value="ECO:0007669"/>
    <property type="project" value="UniProtKB-UniRule"/>
</dbReference>
<evidence type="ECO:0000256" key="16">
    <source>
        <dbReference type="HAMAP-Rule" id="MF_00285"/>
    </source>
</evidence>
<keyword evidence="5 16" id="KW-0597">Phosphoprotein</keyword>
<dbReference type="NCBIfam" id="TIGR01494">
    <property type="entry name" value="ATPase_P-type"/>
    <property type="match status" value="2"/>
</dbReference>
<comment type="similarity">
    <text evidence="16">Belongs to the cation transport ATPase (P-type) (TC 3.A.3) family. Type IA subfamily.</text>
</comment>
<dbReference type="PRINTS" id="PR00119">
    <property type="entry name" value="CATATPASE"/>
</dbReference>
<keyword evidence="7 16" id="KW-0479">Metal-binding</keyword>
<dbReference type="FunFam" id="2.70.150.10:FF:000010">
    <property type="entry name" value="Potassium-transporting ATPase ATP-binding subunit"/>
    <property type="match status" value="1"/>
</dbReference>
<dbReference type="InterPro" id="IPR059000">
    <property type="entry name" value="ATPase_P-type_domA"/>
</dbReference>
<dbReference type="SUPFAM" id="SSF56784">
    <property type="entry name" value="HAD-like"/>
    <property type="match status" value="1"/>
</dbReference>
<feature type="transmembrane region" description="Helical" evidence="16">
    <location>
        <begin position="664"/>
        <end position="689"/>
    </location>
</feature>
<feature type="domain" description="P-type ATPase A" evidence="17">
    <location>
        <begin position="121"/>
        <end position="218"/>
    </location>
</feature>
<evidence type="ECO:0000256" key="14">
    <source>
        <dbReference type="ARBA" id="ARBA00023065"/>
    </source>
</evidence>
<feature type="transmembrane region" description="Helical" evidence="16">
    <location>
        <begin position="78"/>
        <end position="100"/>
    </location>
</feature>
<comment type="catalytic activity">
    <reaction evidence="16">
        <text>K(+)(out) + ATP + H2O = K(+)(in) + ADP + phosphate + H(+)</text>
        <dbReference type="Rhea" id="RHEA:16777"/>
        <dbReference type="ChEBI" id="CHEBI:15377"/>
        <dbReference type="ChEBI" id="CHEBI:15378"/>
        <dbReference type="ChEBI" id="CHEBI:29103"/>
        <dbReference type="ChEBI" id="CHEBI:30616"/>
        <dbReference type="ChEBI" id="CHEBI:43474"/>
        <dbReference type="ChEBI" id="CHEBI:456216"/>
        <dbReference type="EC" id="7.2.2.6"/>
    </reaction>
</comment>
<keyword evidence="14 16" id="KW-0406">Ion transport</keyword>
<dbReference type="PROSITE" id="PS00154">
    <property type="entry name" value="ATPASE_E1_E2"/>
    <property type="match status" value="1"/>
</dbReference>
<evidence type="ECO:0000313" key="18">
    <source>
        <dbReference type="EMBL" id="VDN62998.1"/>
    </source>
</evidence>
<proteinExistence type="inferred from homology"/>
<keyword evidence="15 16" id="KW-0472">Membrane</keyword>
<accession>A0A653B2U7</accession>
<dbReference type="InterPro" id="IPR023299">
    <property type="entry name" value="ATPase_P-typ_cyto_dom_N"/>
</dbReference>
<dbReference type="InterPro" id="IPR044492">
    <property type="entry name" value="P_typ_ATPase_HD_dom"/>
</dbReference>
<dbReference type="Gene3D" id="2.70.150.10">
    <property type="entry name" value="Calcium-transporting ATPase, cytoplasmic transduction domain A"/>
    <property type="match status" value="1"/>
</dbReference>
<dbReference type="InterPro" id="IPR036412">
    <property type="entry name" value="HAD-like_sf"/>
</dbReference>
<keyword evidence="10 16" id="KW-0460">Magnesium</keyword>
<evidence type="ECO:0000256" key="7">
    <source>
        <dbReference type="ARBA" id="ARBA00022723"/>
    </source>
</evidence>
<dbReference type="GO" id="GO:0016887">
    <property type="term" value="F:ATP hydrolysis activity"/>
    <property type="evidence" value="ECO:0007669"/>
    <property type="project" value="InterPro"/>
</dbReference>
<dbReference type="PROSITE" id="PS01229">
    <property type="entry name" value="COF_2"/>
    <property type="match status" value="1"/>
</dbReference>
<keyword evidence="11 16" id="KW-0630">Potassium</keyword>
<keyword evidence="2 16" id="KW-0813">Transport</keyword>
<evidence type="ECO:0000256" key="6">
    <source>
        <dbReference type="ARBA" id="ARBA00022692"/>
    </source>
</evidence>
<feature type="binding site" evidence="16">
    <location>
        <begin position="385"/>
        <end position="392"/>
    </location>
    <ligand>
        <name>ATP</name>
        <dbReference type="ChEBI" id="CHEBI:30616"/>
    </ligand>
</feature>
<dbReference type="EMBL" id="LR130779">
    <property type="protein sequence ID" value="VDN62998.1"/>
    <property type="molecule type" value="Genomic_DNA"/>
</dbReference>
<evidence type="ECO:0000256" key="11">
    <source>
        <dbReference type="ARBA" id="ARBA00022958"/>
    </source>
</evidence>
<evidence type="ECO:0000256" key="8">
    <source>
        <dbReference type="ARBA" id="ARBA00022741"/>
    </source>
</evidence>
<comment type="subunit">
    <text evidence="16">The system is composed of three essential subunits: KdpA, KdpB and KdpC.</text>
</comment>
<gene>
    <name evidence="16 18" type="primary">kdpB</name>
    <name evidence="18" type="ORF">POT9AD_2018</name>
</gene>
<feature type="transmembrane region" description="Helical" evidence="16">
    <location>
        <begin position="229"/>
        <end position="250"/>
    </location>
</feature>
<dbReference type="SFLD" id="SFLDG00002">
    <property type="entry name" value="C1.7:_P-type_atpase_like"/>
    <property type="match status" value="1"/>
</dbReference>
<evidence type="ECO:0000256" key="13">
    <source>
        <dbReference type="ARBA" id="ARBA00022989"/>
    </source>
</evidence>
<evidence type="ECO:0000256" key="1">
    <source>
        <dbReference type="ARBA" id="ARBA00004370"/>
    </source>
</evidence>
<dbReference type="InterPro" id="IPR006391">
    <property type="entry name" value="P-type_ATPase_bsu_IA"/>
</dbReference>
<protein>
    <recommendedName>
        <fullName evidence="16">Potassium-transporting ATPase ATP-binding subunit</fullName>
        <ecNumber evidence="16">7.2.2.6</ecNumber>
    </recommendedName>
    <alternativeName>
        <fullName evidence="16">ATP phosphohydrolase [potassium-transporting] B chain</fullName>
    </alternativeName>
    <alternativeName>
        <fullName evidence="16">Potassium-binding and translocating subunit B</fullName>
    </alternativeName>
    <alternativeName>
        <fullName evidence="16">Potassium-translocating ATPase B chain</fullName>
    </alternativeName>
</protein>
<reference evidence="18" key="1">
    <citation type="submission" date="2018-11" db="EMBL/GenBank/DDBJ databases">
        <authorList>
            <consortium name="Genoscope - CEA"/>
            <person name="William W."/>
        </authorList>
    </citation>
    <scope>NUCLEOTIDE SEQUENCE [LARGE SCALE GENOMIC DNA]</scope>
    <source>
        <strain evidence="18">T9AD</strain>
    </source>
</reference>
<dbReference type="InterPro" id="IPR018303">
    <property type="entry name" value="ATPase_P-typ_P_site"/>
</dbReference>
<keyword evidence="12 16" id="KW-1278">Translocase</keyword>
<feature type="binding site" evidence="16">
    <location>
        <position position="403"/>
    </location>
    <ligand>
        <name>ATP</name>
        <dbReference type="ChEBI" id="CHEBI:30616"/>
    </ligand>
</feature>
<keyword evidence="6 16" id="KW-0812">Transmembrane</keyword>
<feature type="transmembrane region" description="Helical" evidence="16">
    <location>
        <begin position="624"/>
        <end position="644"/>
    </location>
</feature>
<keyword evidence="9 16" id="KW-0067">ATP-binding</keyword>
<dbReference type="AlphaFoldDB" id="A0A653B2U7"/>
<feature type="binding site" evidence="16">
    <location>
        <position position="358"/>
    </location>
    <ligand>
        <name>ATP</name>
        <dbReference type="ChEBI" id="CHEBI:30616"/>
    </ligand>
</feature>
<dbReference type="GO" id="GO:0008556">
    <property type="term" value="F:P-type potassium transmembrane transporter activity"/>
    <property type="evidence" value="ECO:0007669"/>
    <property type="project" value="UniProtKB-UniRule"/>
</dbReference>
<dbReference type="PANTHER" id="PTHR43743">
    <property type="entry name" value="POTASSIUM-TRANSPORTING ATPASE ATP-BINDING SUBUNIT"/>
    <property type="match status" value="1"/>
</dbReference>
<evidence type="ECO:0000256" key="4">
    <source>
        <dbReference type="ARBA" id="ARBA00022538"/>
    </source>
</evidence>
<evidence type="ECO:0000259" key="17">
    <source>
        <dbReference type="Pfam" id="PF00122"/>
    </source>
</evidence>
<evidence type="ECO:0000256" key="3">
    <source>
        <dbReference type="ARBA" id="ARBA00022475"/>
    </source>
</evidence>
<dbReference type="EC" id="7.2.2.6" evidence="16"/>
<keyword evidence="4 16" id="KW-0633">Potassium transport</keyword>
<evidence type="ECO:0000256" key="9">
    <source>
        <dbReference type="ARBA" id="ARBA00022840"/>
    </source>
</evidence>
<sequence length="690" mass="71855">MNVHVSAQCSANPSSGKVQTHLGALWRPALRQAFVKLDPRQMVRSPVMLVVELTALVTSVLCFVPAAQPGDGQVSTALGVQIALWLWFTVLFANFAEALAEGRGKARADSLKSAGQGLMARKRVGAQFHSVAAASLRTGDVVRVEAGELIPGDGEVIEGIAAVNEAAITGESAPVIRESGGDRSAVTGNTRLVSDWLLVRITANPGESTLDRMIALVEGARRQKTPNEVALDILLIGLTLIFLLVVATLQPFARFADGNLPLIYLAALLVTLIPTTIGGLLSAIGIAGMDRLVRLNVIAKSGRAVEAAGDVHTLLLDKTGTITFGNRRCSALLPAPGVAAAELARAALLASQGDDTPEGKSIVEYLASLQPLALPAPDGMRLIAFSAETRLSGGDVDGLAYRKGAVDAVLAYLGLGRDGMPAALASEVEKIAKSGGTPLLVAADGRLLGAIHLKDVVKPGIRERFAELRAMGIRTVMVTGDNPLTAAAIAAEAGVDDVIAEATPQKKLARIRAEQTEGKLVAMCGDGANDAPALAQADVGLAMNDGTQAAREAANLVDLDSDPTKLIDVVQVGKELLVTRGALTTFSLANDVAKYFAILPALFAGIYPQLGALDLMQLHSPQSAILSAIVFNALIIVGLIPLALRGVRIRALDAGQLLRRNLLIYGLGGLLAPFAGIKLLDLLLVALGWV</sequence>
<feature type="transmembrane region" description="Helical" evidence="16">
    <location>
        <begin position="46"/>
        <end position="66"/>
    </location>
</feature>
<name>A0A653B2U7_ECTOL</name>
<feature type="transmembrane region" description="Helical" evidence="16">
    <location>
        <begin position="592"/>
        <end position="612"/>
    </location>
</feature>
<evidence type="ECO:0000256" key="10">
    <source>
        <dbReference type="ARBA" id="ARBA00022842"/>
    </source>
</evidence>
<feature type="transmembrane region" description="Helical" evidence="16">
    <location>
        <begin position="262"/>
        <end position="286"/>
    </location>
</feature>
<feature type="binding site" evidence="16">
    <location>
        <position position="526"/>
    </location>
    <ligand>
        <name>Mg(2+)</name>
        <dbReference type="ChEBI" id="CHEBI:18420"/>
    </ligand>
</feature>
<dbReference type="NCBIfam" id="TIGR01497">
    <property type="entry name" value="kdpB"/>
    <property type="match status" value="1"/>
</dbReference>
<feature type="binding site" evidence="16">
    <location>
        <position position="530"/>
    </location>
    <ligand>
        <name>Mg(2+)</name>
        <dbReference type="ChEBI" id="CHEBI:18420"/>
    </ligand>
</feature>
<dbReference type="Pfam" id="PF00122">
    <property type="entry name" value="E1-E2_ATPase"/>
    <property type="match status" value="1"/>
</dbReference>
<keyword evidence="13 16" id="KW-1133">Transmembrane helix</keyword>
<dbReference type="Gene3D" id="3.40.1110.10">
    <property type="entry name" value="Calcium-transporting ATPase, cytoplasmic domain N"/>
    <property type="match status" value="1"/>
</dbReference>
<dbReference type="InterPro" id="IPR023298">
    <property type="entry name" value="ATPase_P-typ_TM_dom_sf"/>
</dbReference>
<keyword evidence="8 16" id="KW-0547">Nucleotide-binding</keyword>
<keyword evidence="18" id="KW-0378">Hydrolase</keyword>
<dbReference type="InterPro" id="IPR008250">
    <property type="entry name" value="ATPase_P-typ_transduc_dom_A_sf"/>
</dbReference>
<organism evidence="18">
    <name type="scientific">Ectopseudomonas oleovorans</name>
    <name type="common">Pseudomonas oleovorans</name>
    <dbReference type="NCBI Taxonomy" id="301"/>
    <lineage>
        <taxon>Bacteria</taxon>
        <taxon>Pseudomonadati</taxon>
        <taxon>Pseudomonadota</taxon>
        <taxon>Gammaproteobacteria</taxon>
        <taxon>Pseudomonadales</taxon>
        <taxon>Pseudomonadaceae</taxon>
        <taxon>Ectopseudomonas</taxon>
    </lineage>
</organism>
<evidence type="ECO:0000256" key="15">
    <source>
        <dbReference type="ARBA" id="ARBA00023136"/>
    </source>
</evidence>
<feature type="binding site" evidence="16">
    <location>
        <position position="354"/>
    </location>
    <ligand>
        <name>ATP</name>
        <dbReference type="ChEBI" id="CHEBI:30616"/>
    </ligand>
</feature>
<dbReference type="PANTHER" id="PTHR43743:SF1">
    <property type="entry name" value="POTASSIUM-TRANSPORTING ATPASE ATP-BINDING SUBUNIT"/>
    <property type="match status" value="1"/>
</dbReference>
<dbReference type="InterPro" id="IPR023214">
    <property type="entry name" value="HAD_sf"/>
</dbReference>
<dbReference type="Gene3D" id="3.40.50.1000">
    <property type="entry name" value="HAD superfamily/HAD-like"/>
    <property type="match status" value="1"/>
</dbReference>
<dbReference type="Pfam" id="PF00702">
    <property type="entry name" value="Hydrolase"/>
    <property type="match status" value="1"/>
</dbReference>
<dbReference type="SFLD" id="SFLDS00003">
    <property type="entry name" value="Haloacid_Dehalogenase"/>
    <property type="match status" value="1"/>
</dbReference>
<comment type="function">
    <text evidence="16">Part of the high-affinity ATP-driven potassium transport (or Kdp) system, which catalyzes the hydrolysis of ATP coupled with the electrogenic transport of potassium into the cytoplasm. This subunit is responsible for energy coupling to the transport system and for the release of the potassium ions to the cytoplasm.</text>
</comment>
<feature type="active site" description="4-aspartylphosphate intermediate" evidence="16">
    <location>
        <position position="317"/>
    </location>
</feature>
<dbReference type="GO" id="GO:0005886">
    <property type="term" value="C:plasma membrane"/>
    <property type="evidence" value="ECO:0007669"/>
    <property type="project" value="UniProtKB-SubCell"/>
</dbReference>
<dbReference type="HAMAP" id="MF_00285">
    <property type="entry name" value="KdpB"/>
    <property type="match status" value="1"/>
</dbReference>
<dbReference type="GO" id="GO:0000287">
    <property type="term" value="F:magnesium ion binding"/>
    <property type="evidence" value="ECO:0007669"/>
    <property type="project" value="UniProtKB-UniRule"/>
</dbReference>